<dbReference type="EMBL" id="SJPW01000006">
    <property type="protein sequence ID" value="TWU48947.1"/>
    <property type="molecule type" value="Genomic_DNA"/>
</dbReference>
<reference evidence="1 2" key="1">
    <citation type="submission" date="2019-02" db="EMBL/GenBank/DDBJ databases">
        <title>Deep-cultivation of Planctomycetes and their phenomic and genomic characterization uncovers novel biology.</title>
        <authorList>
            <person name="Wiegand S."/>
            <person name="Jogler M."/>
            <person name="Boedeker C."/>
            <person name="Pinto D."/>
            <person name="Vollmers J."/>
            <person name="Rivas-Marin E."/>
            <person name="Kohn T."/>
            <person name="Peeters S.H."/>
            <person name="Heuer A."/>
            <person name="Rast P."/>
            <person name="Oberbeckmann S."/>
            <person name="Bunk B."/>
            <person name="Jeske O."/>
            <person name="Meyerdierks A."/>
            <person name="Storesund J.E."/>
            <person name="Kallscheuer N."/>
            <person name="Luecker S."/>
            <person name="Lage O.M."/>
            <person name="Pohl T."/>
            <person name="Merkel B.J."/>
            <person name="Hornburger P."/>
            <person name="Mueller R.-W."/>
            <person name="Bruemmer F."/>
            <person name="Labrenz M."/>
            <person name="Spormann A.M."/>
            <person name="Op Den Camp H."/>
            <person name="Overmann J."/>
            <person name="Amann R."/>
            <person name="Jetten M.S.M."/>
            <person name="Mascher T."/>
            <person name="Medema M.H."/>
            <person name="Devos D.P."/>
            <person name="Kaster A.-K."/>
            <person name="Ovreas L."/>
            <person name="Rohde M."/>
            <person name="Galperin M.Y."/>
            <person name="Jogler C."/>
        </authorList>
    </citation>
    <scope>NUCLEOTIDE SEQUENCE [LARGE SCALE GENOMIC DNA]</scope>
    <source>
        <strain evidence="1 2">Poly51</strain>
    </source>
</reference>
<evidence type="ECO:0000313" key="2">
    <source>
        <dbReference type="Proteomes" id="UP000318288"/>
    </source>
</evidence>
<organism evidence="1 2">
    <name type="scientific">Rubripirellula tenax</name>
    <dbReference type="NCBI Taxonomy" id="2528015"/>
    <lineage>
        <taxon>Bacteria</taxon>
        <taxon>Pseudomonadati</taxon>
        <taxon>Planctomycetota</taxon>
        <taxon>Planctomycetia</taxon>
        <taxon>Pirellulales</taxon>
        <taxon>Pirellulaceae</taxon>
        <taxon>Rubripirellula</taxon>
    </lineage>
</organism>
<keyword evidence="1" id="KW-0378">Hydrolase</keyword>
<dbReference type="Proteomes" id="UP000318288">
    <property type="component" value="Unassembled WGS sequence"/>
</dbReference>
<dbReference type="OrthoDB" id="9794948at2"/>
<dbReference type="GO" id="GO:0008233">
    <property type="term" value="F:peptidase activity"/>
    <property type="evidence" value="ECO:0007669"/>
    <property type="project" value="UniProtKB-KW"/>
</dbReference>
<dbReference type="PANTHER" id="PTHR35802:SF1">
    <property type="entry name" value="PROTEASE SYNTHASE AND SPORULATION PROTEIN PAI 2"/>
    <property type="match status" value="1"/>
</dbReference>
<name>A0A5C6ELG0_9BACT</name>
<dbReference type="RefSeq" id="WP_146460556.1">
    <property type="nucleotide sequence ID" value="NZ_SJPW01000006.1"/>
</dbReference>
<protein>
    <submittedName>
        <fullName evidence="1">Protease synthase and sporulation protein PAI 2</fullName>
    </submittedName>
</protein>
<dbReference type="PIRSF" id="PIRSF010372">
    <property type="entry name" value="PaiB"/>
    <property type="match status" value="1"/>
</dbReference>
<accession>A0A5C6ELG0</accession>
<keyword evidence="1" id="KW-0645">Protease</keyword>
<comment type="caution">
    <text evidence="1">The sequence shown here is derived from an EMBL/GenBank/DDBJ whole genome shotgun (WGS) entry which is preliminary data.</text>
</comment>
<dbReference type="InterPro" id="IPR012349">
    <property type="entry name" value="Split_barrel_FMN-bd"/>
</dbReference>
<dbReference type="AlphaFoldDB" id="A0A5C6ELG0"/>
<dbReference type="SUPFAM" id="SSF50475">
    <property type="entry name" value="FMN-binding split barrel"/>
    <property type="match status" value="1"/>
</dbReference>
<dbReference type="Pfam" id="PF04299">
    <property type="entry name" value="FMN_bind_2"/>
    <property type="match status" value="1"/>
</dbReference>
<proteinExistence type="predicted"/>
<dbReference type="PANTHER" id="PTHR35802">
    <property type="entry name" value="PROTEASE SYNTHASE AND SPORULATION PROTEIN PAI 2"/>
    <property type="match status" value="1"/>
</dbReference>
<keyword evidence="2" id="KW-1185">Reference proteome</keyword>
<evidence type="ECO:0000313" key="1">
    <source>
        <dbReference type="EMBL" id="TWU48947.1"/>
    </source>
</evidence>
<dbReference type="Gene3D" id="2.30.110.10">
    <property type="entry name" value="Electron Transport, Fmn-binding Protein, Chain A"/>
    <property type="match status" value="1"/>
</dbReference>
<sequence length="223" mass="25099">MYIPSSFQVNEPEKLTAFMNDHSFATLVSYEAGVPFASHLPLRCFEDDDNRITLVGHMAIANPQWKHFVEENELLAIFHGPHSYISPTWYSVQTSVPTWNYASIHAYGMPKIISDEERVVSILAETVTFYEQGFDSPWSGELPADYQAQLIKAIIAFEIRVTRIEGKYKLGQNRSEADRQQVHDSLMASSQQNAIQLAQLMKAEGLACAEKAADESTEASHEI</sequence>
<dbReference type="GO" id="GO:0006508">
    <property type="term" value="P:proteolysis"/>
    <property type="evidence" value="ECO:0007669"/>
    <property type="project" value="UniProtKB-KW"/>
</dbReference>
<dbReference type="InterPro" id="IPR007396">
    <property type="entry name" value="TR_PAI2-type"/>
</dbReference>
<gene>
    <name evidence="1" type="primary">paiB</name>
    <name evidence="1" type="ORF">Poly51_48510</name>
</gene>